<organism evidence="1 2">
    <name type="scientific">Paramecium sonneborni</name>
    <dbReference type="NCBI Taxonomy" id="65129"/>
    <lineage>
        <taxon>Eukaryota</taxon>
        <taxon>Sar</taxon>
        <taxon>Alveolata</taxon>
        <taxon>Ciliophora</taxon>
        <taxon>Intramacronucleata</taxon>
        <taxon>Oligohymenophorea</taxon>
        <taxon>Peniculida</taxon>
        <taxon>Parameciidae</taxon>
        <taxon>Paramecium</taxon>
    </lineage>
</organism>
<dbReference type="EMBL" id="CAJJDN010000032">
    <property type="protein sequence ID" value="CAD8074526.1"/>
    <property type="molecule type" value="Genomic_DNA"/>
</dbReference>
<keyword evidence="2" id="KW-1185">Reference proteome</keyword>
<sequence length="72" mass="8470">MEINLLILVFQYGFNPTILKVNAIRKIYEFRSNLELKYRNKLLDGSGSTFFHGTYSESELGSIEQIQQNYFQ</sequence>
<protein>
    <submittedName>
        <fullName evidence="1">Uncharacterized protein</fullName>
    </submittedName>
</protein>
<proteinExistence type="predicted"/>
<comment type="caution">
    <text evidence="1">The sequence shown here is derived from an EMBL/GenBank/DDBJ whole genome shotgun (WGS) entry which is preliminary data.</text>
</comment>
<name>A0A8S1MD65_9CILI</name>
<accession>A0A8S1MD65</accession>
<dbReference type="AlphaFoldDB" id="A0A8S1MD65"/>
<evidence type="ECO:0000313" key="2">
    <source>
        <dbReference type="Proteomes" id="UP000692954"/>
    </source>
</evidence>
<evidence type="ECO:0000313" key="1">
    <source>
        <dbReference type="EMBL" id="CAD8074526.1"/>
    </source>
</evidence>
<gene>
    <name evidence="1" type="ORF">PSON_ATCC_30995.1.T0320144</name>
</gene>
<reference evidence="1" key="1">
    <citation type="submission" date="2021-01" db="EMBL/GenBank/DDBJ databases">
        <authorList>
            <consortium name="Genoscope - CEA"/>
            <person name="William W."/>
        </authorList>
    </citation>
    <scope>NUCLEOTIDE SEQUENCE</scope>
</reference>
<dbReference type="Proteomes" id="UP000692954">
    <property type="component" value="Unassembled WGS sequence"/>
</dbReference>